<dbReference type="Gene3D" id="3.40.630.10">
    <property type="entry name" value="Zn peptidases"/>
    <property type="match status" value="1"/>
</dbReference>
<dbReference type="EMBL" id="UOEE01000316">
    <property type="protein sequence ID" value="VAW01276.1"/>
    <property type="molecule type" value="Genomic_DNA"/>
</dbReference>
<dbReference type="GO" id="GO:0050118">
    <property type="term" value="F:N-acetyldiaminopimelate deacetylase activity"/>
    <property type="evidence" value="ECO:0007669"/>
    <property type="project" value="UniProtKB-EC"/>
</dbReference>
<name>A0A3B0T2V8_9ZZZZ</name>
<dbReference type="AlphaFoldDB" id="A0A3B0T2V8"/>
<dbReference type="EC" id="3.5.1.47" evidence="1"/>
<dbReference type="SUPFAM" id="SSF53187">
    <property type="entry name" value="Zn-dependent exopeptidases"/>
    <property type="match status" value="1"/>
</dbReference>
<protein>
    <submittedName>
        <fullName evidence="1">N-acetyl-L,L-diaminopimelate deacetylase</fullName>
        <ecNumber evidence="1">3.5.1.47</ecNumber>
    </submittedName>
</protein>
<keyword evidence="1" id="KW-0378">Hydrolase</keyword>
<feature type="non-terminal residue" evidence="1">
    <location>
        <position position="1"/>
    </location>
</feature>
<organism evidence="1">
    <name type="scientific">hydrothermal vent metagenome</name>
    <dbReference type="NCBI Taxonomy" id="652676"/>
    <lineage>
        <taxon>unclassified sequences</taxon>
        <taxon>metagenomes</taxon>
        <taxon>ecological metagenomes</taxon>
    </lineage>
</organism>
<accession>A0A3B0T2V8</accession>
<reference evidence="1" key="1">
    <citation type="submission" date="2018-06" db="EMBL/GenBank/DDBJ databases">
        <authorList>
            <person name="Zhirakovskaya E."/>
        </authorList>
    </citation>
    <scope>NUCLEOTIDE SEQUENCE</scope>
</reference>
<gene>
    <name evidence="1" type="ORF">MNBD_ALPHA06-911</name>
</gene>
<proteinExistence type="predicted"/>
<evidence type="ECO:0000313" key="1">
    <source>
        <dbReference type="EMBL" id="VAW01276.1"/>
    </source>
</evidence>
<sequence length="89" mass="9205">ATAIGKDNVKEVDPVMGGEDFGQFGRTADKIPGVIYWVGAVEPGKYAAAKAAGETLPSLHSPFFAPDRAKTIKTGVASMSAIALDLLAK</sequence>